<dbReference type="GO" id="GO:0006310">
    <property type="term" value="P:DNA recombination"/>
    <property type="evidence" value="ECO:0007669"/>
    <property type="project" value="UniProtKB-KW"/>
</dbReference>
<dbReference type="GO" id="GO:0015074">
    <property type="term" value="P:DNA integration"/>
    <property type="evidence" value="ECO:0007669"/>
    <property type="project" value="UniProtKB-KW"/>
</dbReference>
<keyword evidence="4" id="KW-0233">DNA recombination</keyword>
<comment type="similarity">
    <text evidence="1">Belongs to the 'phage' integrase family.</text>
</comment>
<dbReference type="Gene3D" id="1.10.150.130">
    <property type="match status" value="1"/>
</dbReference>
<dbReference type="InterPro" id="IPR010998">
    <property type="entry name" value="Integrase_recombinase_N"/>
</dbReference>
<evidence type="ECO:0000313" key="7">
    <source>
        <dbReference type="Proteomes" id="UP000005286"/>
    </source>
</evidence>
<dbReference type="InterPro" id="IPR011010">
    <property type="entry name" value="DNA_brk_join_enz"/>
</dbReference>
<dbReference type="InterPro" id="IPR013762">
    <property type="entry name" value="Integrase-like_cat_sf"/>
</dbReference>
<dbReference type="SUPFAM" id="SSF56349">
    <property type="entry name" value="DNA breaking-rejoining enzymes"/>
    <property type="match status" value="1"/>
</dbReference>
<accession>F0GU33</accession>
<dbReference type="Pfam" id="PF00589">
    <property type="entry name" value="Phage_integrase"/>
    <property type="match status" value="1"/>
</dbReference>
<dbReference type="Pfam" id="PF14657">
    <property type="entry name" value="Arm-DNA-bind_4"/>
    <property type="match status" value="1"/>
</dbReference>
<proteinExistence type="inferred from homology"/>
<dbReference type="Pfam" id="PF14659">
    <property type="entry name" value="Phage_int_SAM_3"/>
    <property type="match status" value="1"/>
</dbReference>
<evidence type="ECO:0000256" key="3">
    <source>
        <dbReference type="ARBA" id="ARBA00023125"/>
    </source>
</evidence>
<dbReference type="GO" id="GO:0003677">
    <property type="term" value="F:DNA binding"/>
    <property type="evidence" value="ECO:0007669"/>
    <property type="project" value="UniProtKB-KW"/>
</dbReference>
<dbReference type="PATRIC" id="fig|879305.3.peg.313"/>
<name>F0GU33_9FIRM</name>
<dbReference type="PANTHER" id="PTHR30349:SF64">
    <property type="entry name" value="PROPHAGE INTEGRASE INTD-RELATED"/>
    <property type="match status" value="1"/>
</dbReference>
<keyword evidence="7" id="KW-1185">Reference proteome</keyword>
<gene>
    <name evidence="6" type="ORF">HMPREF9290_1252</name>
</gene>
<evidence type="ECO:0000256" key="2">
    <source>
        <dbReference type="ARBA" id="ARBA00022908"/>
    </source>
</evidence>
<sequence length="365" mass="43074">MPAYKDTKTGKWYCKFYYKDNEGKNKQKKKMGFSTKSKALEYEREYLLSRQGEPTMLLSSFIEVYKADQYPTLRERSQLTKDSKYKKILGDFKDKPLNEITPTDLKRWQNKLIKQGYSDGYITGLRSEFSILLNHAVNYYGLPKNPFKLVKRAKNPNYIPQDQKFWTLEEFKQVYKNIDNVKSSTAINLLYWTGIRKGELLALTWDKLNFEKGTLLVNRSLQRVRGKNVITQTKTYESREITLPTSTIEMLKEYKTKCYNNKNDDFIFNWEKRFIENGIKDGVNKANEEIKAYNNTHEDKKDLIKRIKVHDLRHSHASYLINHNINIVLISKRLGHKDTSTTLDTYSHFFPISESNLIELMNNDS</sequence>
<organism evidence="6 7">
    <name type="scientific">Anaerococcus prevotii ACS-065-V-Col13</name>
    <dbReference type="NCBI Taxonomy" id="879305"/>
    <lineage>
        <taxon>Bacteria</taxon>
        <taxon>Bacillati</taxon>
        <taxon>Bacillota</taxon>
        <taxon>Tissierellia</taxon>
        <taxon>Tissierellales</taxon>
        <taxon>Peptoniphilaceae</taxon>
        <taxon>Anaerococcus</taxon>
    </lineage>
</organism>
<dbReference type="PROSITE" id="PS51898">
    <property type="entry name" value="TYR_RECOMBINASE"/>
    <property type="match status" value="1"/>
</dbReference>
<dbReference type="InterPro" id="IPR028259">
    <property type="entry name" value="AP2-like_int_N"/>
</dbReference>
<dbReference type="InterPro" id="IPR002104">
    <property type="entry name" value="Integrase_catalytic"/>
</dbReference>
<dbReference type="STRING" id="879305.HMPREF9290_1252"/>
<evidence type="ECO:0000313" key="6">
    <source>
        <dbReference type="EMBL" id="EGC82490.1"/>
    </source>
</evidence>
<evidence type="ECO:0000256" key="1">
    <source>
        <dbReference type="ARBA" id="ARBA00008857"/>
    </source>
</evidence>
<protein>
    <submittedName>
        <fullName evidence="6">Site-specific recombinase, phage integrase family</fullName>
    </submittedName>
</protein>
<dbReference type="Proteomes" id="UP000005286">
    <property type="component" value="Unassembled WGS sequence"/>
</dbReference>
<dbReference type="AlphaFoldDB" id="F0GU33"/>
<dbReference type="EMBL" id="AEXM01000012">
    <property type="protein sequence ID" value="EGC82490.1"/>
    <property type="molecule type" value="Genomic_DNA"/>
</dbReference>
<dbReference type="Gene3D" id="1.10.443.10">
    <property type="entry name" value="Intergrase catalytic core"/>
    <property type="match status" value="1"/>
</dbReference>
<dbReference type="RefSeq" id="WP_004834367.1">
    <property type="nucleotide sequence ID" value="NZ_AEXM01000012.1"/>
</dbReference>
<evidence type="ECO:0000256" key="4">
    <source>
        <dbReference type="ARBA" id="ARBA00023172"/>
    </source>
</evidence>
<feature type="domain" description="Tyr recombinase" evidence="5">
    <location>
        <begin position="161"/>
        <end position="362"/>
    </location>
</feature>
<dbReference type="eggNOG" id="COG0582">
    <property type="taxonomic scope" value="Bacteria"/>
</dbReference>
<keyword evidence="2" id="KW-0229">DNA integration</keyword>
<reference evidence="6 7" key="1">
    <citation type="submission" date="2011-01" db="EMBL/GenBank/DDBJ databases">
        <authorList>
            <person name="Durkin A.S."/>
            <person name="Madupu R."/>
            <person name="Torralba M."/>
            <person name="Gillis M."/>
            <person name="Methe B."/>
            <person name="Sutton G."/>
            <person name="Nelson K.E."/>
        </authorList>
    </citation>
    <scope>NUCLEOTIDE SEQUENCE [LARGE SCALE GENOMIC DNA]</scope>
    <source>
        <strain evidence="6 7">ACS-065-V-Col13</strain>
    </source>
</reference>
<dbReference type="CDD" id="cd01189">
    <property type="entry name" value="INT_ICEBs1_C_like"/>
    <property type="match status" value="1"/>
</dbReference>
<comment type="caution">
    <text evidence="6">The sequence shown here is derived from an EMBL/GenBank/DDBJ whole genome shotgun (WGS) entry which is preliminary data.</text>
</comment>
<dbReference type="InterPro" id="IPR004107">
    <property type="entry name" value="Integrase_SAM-like_N"/>
</dbReference>
<evidence type="ECO:0000259" key="5">
    <source>
        <dbReference type="PROSITE" id="PS51898"/>
    </source>
</evidence>
<dbReference type="PANTHER" id="PTHR30349">
    <property type="entry name" value="PHAGE INTEGRASE-RELATED"/>
    <property type="match status" value="1"/>
</dbReference>
<keyword evidence="3" id="KW-0238">DNA-binding</keyword>
<dbReference type="InterPro" id="IPR050090">
    <property type="entry name" value="Tyrosine_recombinase_XerCD"/>
</dbReference>